<dbReference type="Proteomes" id="UP001549366">
    <property type="component" value="Unassembled WGS sequence"/>
</dbReference>
<dbReference type="InterPro" id="IPR036231">
    <property type="entry name" value="Avirulence_B/C_sf"/>
</dbReference>
<name>A0ABV2SID4_9GAMM</name>
<protein>
    <submittedName>
        <fullName evidence="2">Uncharacterized protein</fullName>
    </submittedName>
</protein>
<dbReference type="InterPro" id="IPR008798">
    <property type="entry name" value="Avirulence_B/C"/>
</dbReference>
<comment type="caution">
    <text evidence="2">The sequence shown here is derived from an EMBL/GenBank/DDBJ whole genome shotgun (WGS) entry which is preliminary data.</text>
</comment>
<accession>A0ABV2SID4</accession>
<feature type="compositionally biased region" description="Low complexity" evidence="1">
    <location>
        <begin position="16"/>
        <end position="27"/>
    </location>
</feature>
<dbReference type="SUPFAM" id="SSF103383">
    <property type="entry name" value="Antivirulence factor"/>
    <property type="match status" value="1"/>
</dbReference>
<dbReference type="EMBL" id="JBEWTB010000002">
    <property type="protein sequence ID" value="MET4756869.1"/>
    <property type="molecule type" value="Genomic_DNA"/>
</dbReference>
<gene>
    <name evidence="2" type="ORF">V5J35_002061</name>
</gene>
<dbReference type="Gene3D" id="1.10.3290.20">
    <property type="match status" value="1"/>
</dbReference>
<reference evidence="2 3" key="1">
    <citation type="submission" date="2024-06" db="EMBL/GenBank/DDBJ databases">
        <title>Genomic Encyclopedia of Type Strains, Phase V (KMG-V): Genome sequencing to study the core and pangenomes of soil and plant-associated prokaryotes.</title>
        <authorList>
            <person name="Whitman W."/>
        </authorList>
    </citation>
    <scope>NUCLEOTIDE SEQUENCE [LARGE SCALE GENOMIC DNA]</scope>
    <source>
        <strain evidence="2 3">NE40</strain>
    </source>
</reference>
<feature type="region of interest" description="Disordered" evidence="1">
    <location>
        <begin position="1"/>
        <end position="34"/>
    </location>
</feature>
<evidence type="ECO:0000313" key="2">
    <source>
        <dbReference type="EMBL" id="MET4756869.1"/>
    </source>
</evidence>
<keyword evidence="3" id="KW-1185">Reference proteome</keyword>
<proteinExistence type="predicted"/>
<evidence type="ECO:0000256" key="1">
    <source>
        <dbReference type="SAM" id="MobiDB-lite"/>
    </source>
</evidence>
<organism evidence="2 3">
    <name type="scientific">Endozoicomonas lisbonensis</name>
    <dbReference type="NCBI Taxonomy" id="3120522"/>
    <lineage>
        <taxon>Bacteria</taxon>
        <taxon>Pseudomonadati</taxon>
        <taxon>Pseudomonadota</taxon>
        <taxon>Gammaproteobacteria</taxon>
        <taxon>Oceanospirillales</taxon>
        <taxon>Endozoicomonadaceae</taxon>
        <taxon>Endozoicomonas</taxon>
    </lineage>
</organism>
<sequence>MDLPPSSPTSRQTPVSFSSQSQEKGSSPDVAITKPDKKVWDSCDISSNLSRKHLAQRPVKEWAVYGRLGPGIWSYLFERAVSEAREKVEREGWSGKELISFFEAKRGEIARERETEDADKFGVRRDLSEDKEKNILTLTQLCSSLYFHAMERAVSLPYDGEHFVEENDSDLIQLFRKSFRGHQDSLRYGLVMGNIDGEGVPLTQYVFCPRIKKHRRCESEDWFSANDLCYVGDKKESAVWLHTHETLIAPVMSHIEHLVDRGLKGDMTVIPKIHWWYVHLAPTHRGSGGIAEMLTNTLCRRYGIDLPPWREGVAPSVEVLLEPDEERFCQNYHQLFSENQDYLKEVFQRNDASVPLASSDL</sequence>
<evidence type="ECO:0000313" key="3">
    <source>
        <dbReference type="Proteomes" id="UP001549366"/>
    </source>
</evidence>
<dbReference type="Pfam" id="PF05394">
    <property type="entry name" value="AvrB_AvrC"/>
    <property type="match status" value="1"/>
</dbReference>
<dbReference type="RefSeq" id="WP_354022130.1">
    <property type="nucleotide sequence ID" value="NZ_JBEWTD010000002.1"/>
</dbReference>